<feature type="chain" id="PRO_5038124368" evidence="1">
    <location>
        <begin position="26"/>
        <end position="120"/>
    </location>
</feature>
<comment type="caution">
    <text evidence="2">The sequence shown here is derived from an EMBL/GenBank/DDBJ whole genome shotgun (WGS) entry which is preliminary data.</text>
</comment>
<organism evidence="2 3">
    <name type="scientific">Deinococcus ruber</name>
    <dbReference type="NCBI Taxonomy" id="1848197"/>
    <lineage>
        <taxon>Bacteria</taxon>
        <taxon>Thermotogati</taxon>
        <taxon>Deinococcota</taxon>
        <taxon>Deinococci</taxon>
        <taxon>Deinococcales</taxon>
        <taxon>Deinococcaceae</taxon>
        <taxon>Deinococcus</taxon>
    </lineage>
</organism>
<reference evidence="2" key="2">
    <citation type="submission" date="2020-09" db="EMBL/GenBank/DDBJ databases">
        <authorList>
            <person name="Sun Q."/>
            <person name="Ohkuma M."/>
        </authorList>
    </citation>
    <scope>NUCLEOTIDE SEQUENCE</scope>
    <source>
        <strain evidence="2">JCM 31311</strain>
    </source>
</reference>
<dbReference type="EMBL" id="BMQL01000022">
    <property type="protein sequence ID" value="GGR18982.1"/>
    <property type="molecule type" value="Genomic_DNA"/>
</dbReference>
<accession>A0A918CDM3</accession>
<gene>
    <name evidence="2" type="ORF">GCM10008957_34560</name>
</gene>
<dbReference type="Proteomes" id="UP000603865">
    <property type="component" value="Unassembled WGS sequence"/>
</dbReference>
<evidence type="ECO:0000313" key="3">
    <source>
        <dbReference type="Proteomes" id="UP000603865"/>
    </source>
</evidence>
<keyword evidence="3" id="KW-1185">Reference proteome</keyword>
<dbReference type="AlphaFoldDB" id="A0A918CDM3"/>
<name>A0A918CDM3_9DEIO</name>
<evidence type="ECO:0000313" key="2">
    <source>
        <dbReference type="EMBL" id="GGR18982.1"/>
    </source>
</evidence>
<proteinExistence type="predicted"/>
<evidence type="ECO:0000256" key="1">
    <source>
        <dbReference type="SAM" id="SignalP"/>
    </source>
</evidence>
<sequence length="120" mass="13366">MNKINVKAVALLVSPFLLGLGTSHAAGTDFEADTCQQGYVWREAIPSDHVCVTPAVHQQAAYDNSQAEARLNDGEYFEHDLCTFGYVWREAFRGDKVCVVPNVRVQARRDNALAASRRLR</sequence>
<dbReference type="RefSeq" id="WP_189091750.1">
    <property type="nucleotide sequence ID" value="NZ_BMQL01000022.1"/>
</dbReference>
<keyword evidence="1" id="KW-0732">Signal</keyword>
<feature type="signal peptide" evidence="1">
    <location>
        <begin position="1"/>
        <end position="25"/>
    </location>
</feature>
<reference evidence="2" key="1">
    <citation type="journal article" date="2014" name="Int. J. Syst. Evol. Microbiol.">
        <title>Complete genome sequence of Corynebacterium casei LMG S-19264T (=DSM 44701T), isolated from a smear-ripened cheese.</title>
        <authorList>
            <consortium name="US DOE Joint Genome Institute (JGI-PGF)"/>
            <person name="Walter F."/>
            <person name="Albersmeier A."/>
            <person name="Kalinowski J."/>
            <person name="Ruckert C."/>
        </authorList>
    </citation>
    <scope>NUCLEOTIDE SEQUENCE</scope>
    <source>
        <strain evidence="2">JCM 31311</strain>
    </source>
</reference>
<protein>
    <submittedName>
        <fullName evidence="2">Uncharacterized protein</fullName>
    </submittedName>
</protein>